<dbReference type="AlphaFoldDB" id="A0A6V8MKK5"/>
<dbReference type="EMBL" id="BLXX01000009">
    <property type="protein sequence ID" value="GFO60518.1"/>
    <property type="molecule type" value="Genomic_DNA"/>
</dbReference>
<comment type="caution">
    <text evidence="2">The sequence shown here is derived from an EMBL/GenBank/DDBJ whole genome shotgun (WGS) entry which is preliminary data.</text>
</comment>
<evidence type="ECO:0000313" key="2">
    <source>
        <dbReference type="EMBL" id="GFO60518.1"/>
    </source>
</evidence>
<gene>
    <name evidence="2" type="ORF">GMST_28430</name>
</gene>
<evidence type="ECO:0000256" key="1">
    <source>
        <dbReference type="SAM" id="SignalP"/>
    </source>
</evidence>
<keyword evidence="1" id="KW-0732">Signal</keyword>
<dbReference type="Gene3D" id="3.90.10.10">
    <property type="entry name" value="Cytochrome C3"/>
    <property type="match status" value="1"/>
</dbReference>
<evidence type="ECO:0000313" key="3">
    <source>
        <dbReference type="Proteomes" id="UP000556026"/>
    </source>
</evidence>
<keyword evidence="3" id="KW-1185">Reference proteome</keyword>
<dbReference type="SUPFAM" id="SSF48695">
    <property type="entry name" value="Multiheme cytochromes"/>
    <property type="match status" value="1"/>
</dbReference>
<protein>
    <recommendedName>
        <fullName evidence="4">Cytochrome c</fullName>
    </recommendedName>
</protein>
<dbReference type="InterPro" id="IPR036280">
    <property type="entry name" value="Multihaem_cyt_sf"/>
</dbReference>
<organism evidence="2 3">
    <name type="scientific">Geomonas silvestris</name>
    <dbReference type="NCBI Taxonomy" id="2740184"/>
    <lineage>
        <taxon>Bacteria</taxon>
        <taxon>Pseudomonadati</taxon>
        <taxon>Thermodesulfobacteriota</taxon>
        <taxon>Desulfuromonadia</taxon>
        <taxon>Geobacterales</taxon>
        <taxon>Geobacteraceae</taxon>
        <taxon>Geomonas</taxon>
    </lineage>
</organism>
<sequence length="229" mass="24307">MSAAALGLALLLQAATGSVADSANYCIDATSNDLCPDIMHTIHQNYMNDCDACHKVTSSFIVSGTFFKDSAKPAFQPGGPAPLFTKSGAWNNPKTAEPATCSNIACHNVPAGNFTYYIWDWGLDEAVPVTIQYGGMSSATAKWLYDNASNCDSCHGSPPKNYSYVWHSGQHGNSMIGANNCETCHPDAKSSTTVDGKTILSNYVTAPSQHANGTVDVVAKYTSKCFGCH</sequence>
<dbReference type="Proteomes" id="UP000556026">
    <property type="component" value="Unassembled WGS sequence"/>
</dbReference>
<reference evidence="3" key="1">
    <citation type="submission" date="2020-06" db="EMBL/GenBank/DDBJ databases">
        <title>Draft genomic sequence of Geomonas sp. Red330.</title>
        <authorList>
            <person name="Itoh H."/>
            <person name="Zhenxing X."/>
            <person name="Ushijima N."/>
            <person name="Masuda Y."/>
            <person name="Shiratori Y."/>
            <person name="Senoo K."/>
        </authorList>
    </citation>
    <scope>NUCLEOTIDE SEQUENCE [LARGE SCALE GENOMIC DNA]</scope>
    <source>
        <strain evidence="3">Red330</strain>
    </source>
</reference>
<evidence type="ECO:0008006" key="4">
    <source>
        <dbReference type="Google" id="ProtNLM"/>
    </source>
</evidence>
<feature type="chain" id="PRO_5028226162" description="Cytochrome c" evidence="1">
    <location>
        <begin position="21"/>
        <end position="229"/>
    </location>
</feature>
<proteinExistence type="predicted"/>
<accession>A0A6V8MKK5</accession>
<feature type="signal peptide" evidence="1">
    <location>
        <begin position="1"/>
        <end position="20"/>
    </location>
</feature>
<name>A0A6V8MKK5_9BACT</name>